<feature type="transmembrane region" description="Helical" evidence="1">
    <location>
        <begin position="227"/>
        <end position="247"/>
    </location>
</feature>
<gene>
    <name evidence="2" type="ORF">SG35_016320</name>
</gene>
<reference evidence="2 3" key="1">
    <citation type="journal article" date="2015" name="Genome Announc.">
        <title>Draft Genome Sequences of Marine Isolates of Thalassomonas viridans and Thalassomonas actiniarum.</title>
        <authorList>
            <person name="Olonade I."/>
            <person name="van Zyl L.J."/>
            <person name="Trindade M."/>
        </authorList>
    </citation>
    <scope>NUCLEOTIDE SEQUENCE [LARGE SCALE GENOMIC DNA]</scope>
    <source>
        <strain evidence="2 3">A5K-106</strain>
    </source>
</reference>
<keyword evidence="1" id="KW-0472">Membrane</keyword>
<dbReference type="Proteomes" id="UP000032568">
    <property type="component" value="Chromosome"/>
</dbReference>
<feature type="transmembrane region" description="Helical" evidence="1">
    <location>
        <begin position="6"/>
        <end position="25"/>
    </location>
</feature>
<keyword evidence="1" id="KW-0812">Transmembrane</keyword>
<evidence type="ECO:0000313" key="3">
    <source>
        <dbReference type="Proteomes" id="UP000032568"/>
    </source>
</evidence>
<feature type="transmembrane region" description="Helical" evidence="1">
    <location>
        <begin position="69"/>
        <end position="88"/>
    </location>
</feature>
<evidence type="ECO:0000256" key="1">
    <source>
        <dbReference type="SAM" id="Phobius"/>
    </source>
</evidence>
<dbReference type="RefSeq" id="WP_044835454.1">
    <property type="nucleotide sequence ID" value="NZ_CP059735.1"/>
</dbReference>
<proteinExistence type="predicted"/>
<dbReference type="KEGG" id="tact:SG35_016320"/>
<protein>
    <recommendedName>
        <fullName evidence="4">FTR1 family iron permease</fullName>
    </recommendedName>
</protein>
<name>A0AAF0C0M1_9GAMM</name>
<evidence type="ECO:0008006" key="4">
    <source>
        <dbReference type="Google" id="ProtNLM"/>
    </source>
</evidence>
<organism evidence="2 3">
    <name type="scientific">Thalassomonas actiniarum</name>
    <dbReference type="NCBI Taxonomy" id="485447"/>
    <lineage>
        <taxon>Bacteria</taxon>
        <taxon>Pseudomonadati</taxon>
        <taxon>Pseudomonadota</taxon>
        <taxon>Gammaproteobacteria</taxon>
        <taxon>Alteromonadales</taxon>
        <taxon>Colwelliaceae</taxon>
        <taxon>Thalassomonas</taxon>
    </lineage>
</organism>
<dbReference type="AlphaFoldDB" id="A0AAF0C0M1"/>
<sequence length="261" mass="28835">MLINTVILFLRDGLPIFLMLVLLLLINNQLALGRQWLYGGIAVGVAGSILLVSQVDAVASTLEGTGLEWLYSLGYIFIYLGILLALYAQYTRHTRLWSALTLLLLLAVLTLHSSNFLVYITGYWSQSNTLKPQLIGIVLGLGILLSISILVFFALEFSDRQLYAFTSSWLTLLFGAGQLLQASKLLLQIDMLPGQSPLWDSNHLLDESSGMGHFLTALFGYDASPSLIQVSIYLAAVILPISYLLLAEANKRKVNQKEELL</sequence>
<evidence type="ECO:0000313" key="2">
    <source>
        <dbReference type="EMBL" id="WDD96922.1"/>
    </source>
</evidence>
<keyword evidence="1" id="KW-1133">Transmembrane helix</keyword>
<keyword evidence="3" id="KW-1185">Reference proteome</keyword>
<feature type="transmembrane region" description="Helical" evidence="1">
    <location>
        <begin position="37"/>
        <end position="57"/>
    </location>
</feature>
<dbReference type="EMBL" id="CP059735">
    <property type="protein sequence ID" value="WDD96922.1"/>
    <property type="molecule type" value="Genomic_DNA"/>
</dbReference>
<feature type="transmembrane region" description="Helical" evidence="1">
    <location>
        <begin position="162"/>
        <end position="180"/>
    </location>
</feature>
<accession>A0AAF0C0M1</accession>
<reference evidence="2 3" key="2">
    <citation type="journal article" date="2022" name="Mar. Drugs">
        <title>Bioassay-Guided Fractionation Leads to the Detection of Cholic Acid Generated by the Rare Thalassomonas sp.</title>
        <authorList>
            <person name="Pheiffer F."/>
            <person name="Schneider Y.K."/>
            <person name="Hansen E.H."/>
            <person name="Andersen J.H."/>
            <person name="Isaksson J."/>
            <person name="Busche T."/>
            <person name="R C."/>
            <person name="Kalinowski J."/>
            <person name="Zyl L.V."/>
            <person name="Trindade M."/>
        </authorList>
    </citation>
    <scope>NUCLEOTIDE SEQUENCE [LARGE SCALE GENOMIC DNA]</scope>
    <source>
        <strain evidence="2 3">A5K-106</strain>
    </source>
</reference>
<feature type="transmembrane region" description="Helical" evidence="1">
    <location>
        <begin position="134"/>
        <end position="155"/>
    </location>
</feature>
<feature type="transmembrane region" description="Helical" evidence="1">
    <location>
        <begin position="100"/>
        <end position="122"/>
    </location>
</feature>